<dbReference type="InterPro" id="IPR010998">
    <property type="entry name" value="Integrase_recombinase_N"/>
</dbReference>
<evidence type="ECO:0000259" key="3">
    <source>
        <dbReference type="Pfam" id="PF17293"/>
    </source>
</evidence>
<protein>
    <recommendedName>
        <fullName evidence="6">Arm DNA-binding domain-containing protein</fullName>
    </recommendedName>
</protein>
<evidence type="ECO:0008006" key="6">
    <source>
        <dbReference type="Google" id="ProtNLM"/>
    </source>
</evidence>
<comment type="caution">
    <text evidence="4">The sequence shown here is derived from an EMBL/GenBank/DDBJ whole genome shotgun (WGS) entry which is preliminary data.</text>
</comment>
<dbReference type="InterPro" id="IPR035386">
    <property type="entry name" value="Arm-DNA-bind_5"/>
</dbReference>
<dbReference type="Gene3D" id="1.10.150.130">
    <property type="match status" value="1"/>
</dbReference>
<proteinExistence type="predicted"/>
<accession>A0A9P3ZJ83</accession>
<dbReference type="Proteomes" id="UP000323119">
    <property type="component" value="Unassembled WGS sequence"/>
</dbReference>
<dbReference type="GO" id="GO:0003677">
    <property type="term" value="F:DNA binding"/>
    <property type="evidence" value="ECO:0007669"/>
    <property type="project" value="UniProtKB-KW"/>
</dbReference>
<dbReference type="EMBL" id="VVUY01000005">
    <property type="protein sequence ID" value="KAA2561773.1"/>
    <property type="molecule type" value="Genomic_DNA"/>
</dbReference>
<dbReference type="Pfam" id="PF13102">
    <property type="entry name" value="Phage_int_SAM_5"/>
    <property type="match status" value="1"/>
</dbReference>
<name>A0A9P3ZJ83_9BACT</name>
<feature type="domain" description="Phage integrase SAM-like" evidence="2">
    <location>
        <begin position="108"/>
        <end position="173"/>
    </location>
</feature>
<dbReference type="AlphaFoldDB" id="A0A9P3ZJ83"/>
<gene>
    <name evidence="4" type="ORF">F2S36_07450</name>
</gene>
<dbReference type="RefSeq" id="WP_055202294.1">
    <property type="nucleotide sequence ID" value="NZ_JBDFUH010000018.1"/>
</dbReference>
<sequence length="176" mass="20739">MRSTFRILFFARWEKKKENRKVPLLARITLDGEKVKFSLKTDISPDIWEPKAGKAVGHSKEAIQLNMYLDSIKGRLISHYHRLVEANEVVTAAMIKDAFLGYDIRTNTLLGIFEEFNDRQEKLIGIDIAQSTFNKYDLTYRRLQEFLKVKKRKNDILLSQVDRNFVMDFETYLKTE</sequence>
<evidence type="ECO:0000313" key="5">
    <source>
        <dbReference type="Proteomes" id="UP000323119"/>
    </source>
</evidence>
<evidence type="ECO:0000256" key="1">
    <source>
        <dbReference type="ARBA" id="ARBA00023125"/>
    </source>
</evidence>
<evidence type="ECO:0000313" key="4">
    <source>
        <dbReference type="EMBL" id="KAA2561773.1"/>
    </source>
</evidence>
<reference evidence="4 5" key="1">
    <citation type="journal article" date="2019" name="Nat. Med.">
        <title>A library of human gut bacterial isolates paired with longitudinal multiomics data enables mechanistic microbiome research.</title>
        <authorList>
            <person name="Poyet M."/>
            <person name="Groussin M."/>
            <person name="Gibbons S.M."/>
            <person name="Avila-Pacheco J."/>
            <person name="Jiang X."/>
            <person name="Kearney S.M."/>
            <person name="Perrotta A.R."/>
            <person name="Berdy B."/>
            <person name="Zhao S."/>
            <person name="Lieberman T.D."/>
            <person name="Swanson P.K."/>
            <person name="Smith M."/>
            <person name="Roesemann S."/>
            <person name="Alexander J.E."/>
            <person name="Rich S.A."/>
            <person name="Livny J."/>
            <person name="Vlamakis H."/>
            <person name="Clish C."/>
            <person name="Bullock K."/>
            <person name="Deik A."/>
            <person name="Scott J."/>
            <person name="Pierce K.A."/>
            <person name="Xavier R.J."/>
            <person name="Alm E.J."/>
        </authorList>
    </citation>
    <scope>NUCLEOTIDE SEQUENCE [LARGE SCALE GENOMIC DNA]</scope>
    <source>
        <strain evidence="4 5">BIOML-A204</strain>
    </source>
</reference>
<dbReference type="Pfam" id="PF17293">
    <property type="entry name" value="Arm-DNA-bind_5"/>
    <property type="match status" value="1"/>
</dbReference>
<evidence type="ECO:0000259" key="2">
    <source>
        <dbReference type="Pfam" id="PF13102"/>
    </source>
</evidence>
<feature type="domain" description="Arm DNA-binding" evidence="3">
    <location>
        <begin position="13"/>
        <end position="96"/>
    </location>
</feature>
<organism evidence="4 5">
    <name type="scientific">Alistipes onderdonkii</name>
    <dbReference type="NCBI Taxonomy" id="328813"/>
    <lineage>
        <taxon>Bacteria</taxon>
        <taxon>Pseudomonadati</taxon>
        <taxon>Bacteroidota</taxon>
        <taxon>Bacteroidia</taxon>
        <taxon>Bacteroidales</taxon>
        <taxon>Rikenellaceae</taxon>
        <taxon>Alistipes</taxon>
    </lineage>
</organism>
<dbReference type="InterPro" id="IPR025269">
    <property type="entry name" value="SAM-like_dom"/>
</dbReference>
<keyword evidence="1" id="KW-0238">DNA-binding</keyword>